<dbReference type="Pfam" id="PF08282">
    <property type="entry name" value="Hydrolase_3"/>
    <property type="match status" value="1"/>
</dbReference>
<sequence length="297" mass="32993">MIKLIASDMDGTLLNDKMKVSERNIQAIKDAQANGIEFLIATGRGLSEARPFLDGRVNTGYITLNGAEVFDEEQNLASSNPISRESEHKLVDLLHKYNVYFEVVTDKGIFSDNKELRVSSLAQLLVSLNPGTTYEQAYNDTLERIKMTPMKFVDNYDHIFSDESYHIMKLLAFDSKNDREVKLHPLTNEINQSIKNVVVTSSSPNNIEVNSVDAQKGIALMKYAKLRGIKQSEIMAIGDNLNDESMIREAGIGVAMDNAVSAIKEIADEFTDNNVNDGVAQIIQKVIKQNETAGQMG</sequence>
<dbReference type="NCBIfam" id="TIGR01484">
    <property type="entry name" value="HAD-SF-IIB"/>
    <property type="match status" value="1"/>
</dbReference>
<dbReference type="STRING" id="1847728.BTM29_07255"/>
<dbReference type="Proteomes" id="UP000187499">
    <property type="component" value="Chromosome"/>
</dbReference>
<protein>
    <submittedName>
        <fullName evidence="1">Haloacid dehalogenase</fullName>
    </submittedName>
</protein>
<organism evidence="1 2">
    <name type="scientific">Companilactobacillus allii</name>
    <dbReference type="NCBI Taxonomy" id="1847728"/>
    <lineage>
        <taxon>Bacteria</taxon>
        <taxon>Bacillati</taxon>
        <taxon>Bacillota</taxon>
        <taxon>Bacilli</taxon>
        <taxon>Lactobacillales</taxon>
        <taxon>Lactobacillaceae</taxon>
        <taxon>Companilactobacillus</taxon>
    </lineage>
</organism>
<dbReference type="GO" id="GO:0016791">
    <property type="term" value="F:phosphatase activity"/>
    <property type="evidence" value="ECO:0007669"/>
    <property type="project" value="TreeGrafter"/>
</dbReference>
<reference evidence="2" key="1">
    <citation type="submission" date="2016-12" db="EMBL/GenBank/DDBJ databases">
        <authorList>
            <person name="Jung M.Y."/>
            <person name="Lee S.H."/>
        </authorList>
    </citation>
    <scope>NUCLEOTIDE SEQUENCE [LARGE SCALE GENOMIC DNA]</scope>
    <source>
        <strain evidence="2">WiKim39</strain>
    </source>
</reference>
<dbReference type="OrthoDB" id="9806027at2"/>
<dbReference type="InterPro" id="IPR000150">
    <property type="entry name" value="Cof"/>
</dbReference>
<dbReference type="CDD" id="cd07516">
    <property type="entry name" value="HAD_Pase"/>
    <property type="match status" value="1"/>
</dbReference>
<evidence type="ECO:0000313" key="1">
    <source>
        <dbReference type="EMBL" id="APX72369.1"/>
    </source>
</evidence>
<evidence type="ECO:0000313" key="2">
    <source>
        <dbReference type="Proteomes" id="UP000187499"/>
    </source>
</evidence>
<dbReference type="SFLD" id="SFLDS00003">
    <property type="entry name" value="Haloacid_Dehalogenase"/>
    <property type="match status" value="1"/>
</dbReference>
<dbReference type="RefSeq" id="WP_076615453.1">
    <property type="nucleotide sequence ID" value="NZ_CP019323.1"/>
</dbReference>
<dbReference type="Gene3D" id="3.30.1240.10">
    <property type="match status" value="1"/>
</dbReference>
<accession>A0A1P8Q3H8</accession>
<dbReference type="PROSITE" id="PS01228">
    <property type="entry name" value="COF_1"/>
    <property type="match status" value="1"/>
</dbReference>
<dbReference type="InterPro" id="IPR036412">
    <property type="entry name" value="HAD-like_sf"/>
</dbReference>
<dbReference type="GO" id="GO:0000287">
    <property type="term" value="F:magnesium ion binding"/>
    <property type="evidence" value="ECO:0007669"/>
    <property type="project" value="TreeGrafter"/>
</dbReference>
<dbReference type="GO" id="GO:0005829">
    <property type="term" value="C:cytosol"/>
    <property type="evidence" value="ECO:0007669"/>
    <property type="project" value="TreeGrafter"/>
</dbReference>
<dbReference type="PANTHER" id="PTHR10000:SF55">
    <property type="entry name" value="5-AMINO-6-(5-PHOSPHO-D-RIBITYLAMINO)URACIL PHOSPHATASE YCSE"/>
    <property type="match status" value="1"/>
</dbReference>
<dbReference type="PRINTS" id="PR00119">
    <property type="entry name" value="CATATPASE"/>
</dbReference>
<dbReference type="PANTHER" id="PTHR10000">
    <property type="entry name" value="PHOSPHOSERINE PHOSPHATASE"/>
    <property type="match status" value="1"/>
</dbReference>
<dbReference type="KEGG" id="lalw:BTM29_07255"/>
<name>A0A1P8Q3H8_9LACO</name>
<dbReference type="SFLD" id="SFLDG01140">
    <property type="entry name" value="C2.B:_Phosphomannomutase_and_P"/>
    <property type="match status" value="1"/>
</dbReference>
<gene>
    <name evidence="1" type="ORF">BTM29_07255</name>
</gene>
<dbReference type="SFLD" id="SFLDG01144">
    <property type="entry name" value="C2.B.4:_PGP_Like"/>
    <property type="match status" value="1"/>
</dbReference>
<dbReference type="EMBL" id="CP019323">
    <property type="protein sequence ID" value="APX72369.1"/>
    <property type="molecule type" value="Genomic_DNA"/>
</dbReference>
<dbReference type="AlphaFoldDB" id="A0A1P8Q3H8"/>
<dbReference type="InterPro" id="IPR023214">
    <property type="entry name" value="HAD_sf"/>
</dbReference>
<dbReference type="PROSITE" id="PS01229">
    <property type="entry name" value="COF_2"/>
    <property type="match status" value="1"/>
</dbReference>
<dbReference type="InterPro" id="IPR006379">
    <property type="entry name" value="HAD-SF_hydro_IIB"/>
</dbReference>
<proteinExistence type="predicted"/>
<dbReference type="Gene3D" id="3.40.50.1000">
    <property type="entry name" value="HAD superfamily/HAD-like"/>
    <property type="match status" value="1"/>
</dbReference>
<dbReference type="SUPFAM" id="SSF56784">
    <property type="entry name" value="HAD-like"/>
    <property type="match status" value="1"/>
</dbReference>
<keyword evidence="2" id="KW-1185">Reference proteome</keyword>
<dbReference type="NCBIfam" id="TIGR00099">
    <property type="entry name" value="Cof-subfamily"/>
    <property type="match status" value="1"/>
</dbReference>